<dbReference type="GO" id="GO:0004725">
    <property type="term" value="F:protein tyrosine phosphatase activity"/>
    <property type="evidence" value="ECO:0007669"/>
    <property type="project" value="UniProtKB-EC"/>
</dbReference>
<dbReference type="EC" id="3.1.3.48" evidence="3"/>
<dbReference type="OrthoDB" id="9815473at2"/>
<dbReference type="InterPro" id="IPR026893">
    <property type="entry name" value="Tyr/Ser_Pase_IphP-type"/>
</dbReference>
<proteinExistence type="inferred from homology"/>
<dbReference type="PANTHER" id="PTHR31126">
    <property type="entry name" value="TYROSINE-PROTEIN PHOSPHATASE"/>
    <property type="match status" value="1"/>
</dbReference>
<dbReference type="InterPro" id="IPR029021">
    <property type="entry name" value="Prot-tyrosine_phosphatase-like"/>
</dbReference>
<evidence type="ECO:0000256" key="1">
    <source>
        <dbReference type="ARBA" id="ARBA00009580"/>
    </source>
</evidence>
<dbReference type="PROSITE" id="PS50056">
    <property type="entry name" value="TYR_PHOSPHATASE_2"/>
    <property type="match status" value="1"/>
</dbReference>
<sequence length="333" mass="38491">MDKLKGEIIRENEDDIVIHLNHIRKSGKIFYKDNLDSKDICLMDFINTDIIKFKDPKPENRTFYKVISGDEEIILAERIVPLKNFSNFRDLGGYETKDGRNVKWGLFYRSEDLSDLKGEDLKYFESLGIKYVLDYRSKDEVLKNPDVEVKSVKNINISGMNLSGNDNLDMTTYVEGILSGNKIDINPEELLKQGYKNMPLDNPAYKELFKLFKDPKNTAILQHCTAGKDRTGVGSALILLALNVDEETVIKDYLESNDNREDLNKKIMEACKDYIKDEKTKQMIEGILGVKESFIKASLNSIKEKYSTYEEYFEAEYDLGKEELNKLRDTYLN</sequence>
<reference evidence="3 4" key="1">
    <citation type="submission" date="2015-01" db="EMBL/GenBank/DDBJ databases">
        <authorList>
            <person name="Aslett A.Martin."/>
            <person name="De Silva Nishadi"/>
        </authorList>
    </citation>
    <scope>NUCLEOTIDE SEQUENCE [LARGE SCALE GENOMIC DNA]</scope>
    <source>
        <strain evidence="3 4">R28058</strain>
    </source>
</reference>
<gene>
    <name evidence="3" type="primary">iphP</name>
    <name evidence="3" type="ORF">R28058_05621</name>
</gene>
<dbReference type="SUPFAM" id="SSF52799">
    <property type="entry name" value="(Phosphotyrosine protein) phosphatases II"/>
    <property type="match status" value="1"/>
</dbReference>
<dbReference type="AlphaFoldDB" id="A0A0C7R3W9"/>
<dbReference type="EMBL" id="CEKZ01000003">
    <property type="protein sequence ID" value="CEQ02829.1"/>
    <property type="molecule type" value="Genomic_DNA"/>
</dbReference>
<dbReference type="Pfam" id="PF13350">
    <property type="entry name" value="Y_phosphatase3"/>
    <property type="match status" value="1"/>
</dbReference>
<evidence type="ECO:0000313" key="4">
    <source>
        <dbReference type="Proteomes" id="UP000049127"/>
    </source>
</evidence>
<comment type="similarity">
    <text evidence="1">Belongs to the protein-tyrosine phosphatase family.</text>
</comment>
<feature type="domain" description="Tyrosine specific protein phosphatases" evidence="2">
    <location>
        <begin position="206"/>
        <end position="251"/>
    </location>
</feature>
<dbReference type="PANTHER" id="PTHR31126:SF1">
    <property type="entry name" value="TYROSINE SPECIFIC PROTEIN PHOSPHATASES DOMAIN-CONTAINING PROTEIN"/>
    <property type="match status" value="1"/>
</dbReference>
<evidence type="ECO:0000259" key="2">
    <source>
        <dbReference type="PROSITE" id="PS50056"/>
    </source>
</evidence>
<name>A0A0C7R3W9_PARSO</name>
<dbReference type="Proteomes" id="UP000049127">
    <property type="component" value="Unassembled WGS sequence"/>
</dbReference>
<organism evidence="3 4">
    <name type="scientific">Paraclostridium sordellii</name>
    <name type="common">Clostridium sordellii</name>
    <dbReference type="NCBI Taxonomy" id="1505"/>
    <lineage>
        <taxon>Bacteria</taxon>
        <taxon>Bacillati</taxon>
        <taxon>Bacillota</taxon>
        <taxon>Clostridia</taxon>
        <taxon>Peptostreptococcales</taxon>
        <taxon>Peptostreptococcaceae</taxon>
        <taxon>Paraclostridium</taxon>
    </lineage>
</organism>
<dbReference type="InterPro" id="IPR000387">
    <property type="entry name" value="Tyr_Pase_dom"/>
</dbReference>
<dbReference type="Gene3D" id="3.90.190.10">
    <property type="entry name" value="Protein tyrosine phosphatase superfamily"/>
    <property type="match status" value="1"/>
</dbReference>
<protein>
    <submittedName>
        <fullName evidence="3">Protein-tyrosine phosphatase</fullName>
        <ecNumber evidence="3">3.1.3.48</ecNumber>
    </submittedName>
</protein>
<keyword evidence="3" id="KW-0378">Hydrolase</keyword>
<accession>A0A0C7R3W9</accession>
<dbReference type="RefSeq" id="WP_055334414.1">
    <property type="nucleotide sequence ID" value="NZ_CDNF01000003.1"/>
</dbReference>
<evidence type="ECO:0000313" key="3">
    <source>
        <dbReference type="EMBL" id="CEQ02829.1"/>
    </source>
</evidence>